<name>A0AA46SKT1_CYTFI</name>
<evidence type="ECO:0000256" key="5">
    <source>
        <dbReference type="ARBA" id="ARBA00022977"/>
    </source>
</evidence>
<keyword evidence="2 9" id="KW-0808">Transferase</keyword>
<dbReference type="InterPro" id="IPR013785">
    <property type="entry name" value="Aldolase_TIM"/>
</dbReference>
<keyword evidence="4 9" id="KW-0460">Magnesium</keyword>
<dbReference type="CDD" id="cd00564">
    <property type="entry name" value="TMP_TenI"/>
    <property type="match status" value="1"/>
</dbReference>
<dbReference type="InterPro" id="IPR022998">
    <property type="entry name" value="ThiamineP_synth_TenI"/>
</dbReference>
<evidence type="ECO:0000313" key="12">
    <source>
        <dbReference type="Proteomes" id="UP001163104"/>
    </source>
</evidence>
<dbReference type="GO" id="GO:0009228">
    <property type="term" value="P:thiamine biosynthetic process"/>
    <property type="evidence" value="ECO:0007669"/>
    <property type="project" value="UniProtKB-KW"/>
</dbReference>
<dbReference type="GO" id="GO:0009229">
    <property type="term" value="P:thiamine diphosphate biosynthetic process"/>
    <property type="evidence" value="ECO:0007669"/>
    <property type="project" value="UniProtKB-UniRule"/>
</dbReference>
<accession>A0AA46SKT1</accession>
<dbReference type="HAMAP" id="MF_00097">
    <property type="entry name" value="TMP_synthase"/>
    <property type="match status" value="1"/>
</dbReference>
<comment type="cofactor">
    <cofactor evidence="9">
        <name>Mg(2+)</name>
        <dbReference type="ChEBI" id="CHEBI:18420"/>
    </cofactor>
    <text evidence="9">Binds 1 Mg(2+) ion per subunit.</text>
</comment>
<feature type="domain" description="Thiamine phosphate synthase/TenI" evidence="10">
    <location>
        <begin position="27"/>
        <end position="180"/>
    </location>
</feature>
<dbReference type="AlphaFoldDB" id="A0AA46SKT1"/>
<feature type="binding site" evidence="9">
    <location>
        <position position="64"/>
    </location>
    <ligand>
        <name>4-amino-2-methyl-5-(diphosphooxymethyl)pyrimidine</name>
        <dbReference type="ChEBI" id="CHEBI:57841"/>
    </ligand>
</feature>
<feature type="binding site" evidence="9">
    <location>
        <position position="157"/>
    </location>
    <ligand>
        <name>2-[(2R,5Z)-2-carboxy-4-methylthiazol-5(2H)-ylidene]ethyl phosphate</name>
        <dbReference type="ChEBI" id="CHEBI:62899"/>
    </ligand>
</feature>
<dbReference type="RefSeq" id="WP_263600039.1">
    <property type="nucleotide sequence ID" value="NZ_CP107027.1"/>
</dbReference>
<dbReference type="PANTHER" id="PTHR20857:SF22">
    <property type="entry name" value="THIAZOLE TAUTOMERASE"/>
    <property type="match status" value="1"/>
</dbReference>
<comment type="catalytic activity">
    <reaction evidence="6 9">
        <text>4-methyl-5-(2-phosphooxyethyl)-thiazole + 4-amino-2-methyl-5-(diphosphooxymethyl)pyrimidine + H(+) = thiamine phosphate + diphosphate</text>
        <dbReference type="Rhea" id="RHEA:22328"/>
        <dbReference type="ChEBI" id="CHEBI:15378"/>
        <dbReference type="ChEBI" id="CHEBI:33019"/>
        <dbReference type="ChEBI" id="CHEBI:37575"/>
        <dbReference type="ChEBI" id="CHEBI:57841"/>
        <dbReference type="ChEBI" id="CHEBI:58296"/>
        <dbReference type="EC" id="2.5.1.3"/>
    </reaction>
</comment>
<evidence type="ECO:0000256" key="6">
    <source>
        <dbReference type="ARBA" id="ARBA00047334"/>
    </source>
</evidence>
<evidence type="ECO:0000313" key="11">
    <source>
        <dbReference type="EMBL" id="UYG97627.1"/>
    </source>
</evidence>
<gene>
    <name evidence="11" type="primary">tenI</name>
    <name evidence="9" type="synonym">thiE</name>
    <name evidence="11" type="ORF">OD459_11650</name>
</gene>
<sequence>MKKSLHVISDGKLSLEAFAEIAGEVEPFADKFHLREKHRTSRELYEGVELLCNEGVPIHKIVINDRVDVAWTYKTGVHLAFHSLPVHVVKMRFPDIPIGCSVHSLEEAKEAAKQGADYILFGHIFETDSKKGVPPRGTGSLEALKKAVEIPVLAIGGIKPENVTEVLEAGADGIAVMSAILQAKDPAEAAKLFLNKFNEEGKDEENI</sequence>
<dbReference type="Gene3D" id="3.20.20.70">
    <property type="entry name" value="Aldolase class I"/>
    <property type="match status" value="1"/>
</dbReference>
<protein>
    <recommendedName>
        <fullName evidence="9">Thiamine-phosphate synthase</fullName>
        <shortName evidence="9">TP synthase</shortName>
        <shortName evidence="9">TPS</shortName>
        <ecNumber evidence="9">2.5.1.3</ecNumber>
    </recommendedName>
    <alternativeName>
        <fullName evidence="9">Thiamine-phosphate pyrophosphorylase</fullName>
        <shortName evidence="9">TMP pyrophosphorylase</shortName>
        <shortName evidence="9">TMP-PPase</shortName>
    </alternativeName>
</protein>
<evidence type="ECO:0000256" key="7">
    <source>
        <dbReference type="ARBA" id="ARBA00047851"/>
    </source>
</evidence>
<dbReference type="GO" id="GO:0004789">
    <property type="term" value="F:thiamine-phosphate diphosphorylase activity"/>
    <property type="evidence" value="ECO:0007669"/>
    <property type="project" value="UniProtKB-UniRule"/>
</dbReference>
<dbReference type="InterPro" id="IPR034291">
    <property type="entry name" value="TMP_synthase"/>
</dbReference>
<organism evidence="11 12">
    <name type="scientific">Cytobacillus firmus</name>
    <name type="common">Bacillus firmus</name>
    <dbReference type="NCBI Taxonomy" id="1399"/>
    <lineage>
        <taxon>Bacteria</taxon>
        <taxon>Bacillati</taxon>
        <taxon>Bacillota</taxon>
        <taxon>Bacilli</taxon>
        <taxon>Bacillales</taxon>
        <taxon>Bacillaceae</taxon>
        <taxon>Cytobacillus</taxon>
    </lineage>
</organism>
<comment type="catalytic activity">
    <reaction evidence="8 9">
        <text>2-[(2R,5Z)-2-carboxy-4-methylthiazol-5(2H)-ylidene]ethyl phosphate + 4-amino-2-methyl-5-(diphosphooxymethyl)pyrimidine + 2 H(+) = thiamine phosphate + CO2 + diphosphate</text>
        <dbReference type="Rhea" id="RHEA:47844"/>
        <dbReference type="ChEBI" id="CHEBI:15378"/>
        <dbReference type="ChEBI" id="CHEBI:16526"/>
        <dbReference type="ChEBI" id="CHEBI:33019"/>
        <dbReference type="ChEBI" id="CHEBI:37575"/>
        <dbReference type="ChEBI" id="CHEBI:57841"/>
        <dbReference type="ChEBI" id="CHEBI:62899"/>
        <dbReference type="EC" id="2.5.1.3"/>
    </reaction>
</comment>
<feature type="binding site" evidence="9">
    <location>
        <position position="65"/>
    </location>
    <ligand>
        <name>Mg(2+)</name>
        <dbReference type="ChEBI" id="CHEBI:18420"/>
    </ligand>
</feature>
<feature type="binding site" evidence="9">
    <location>
        <begin position="127"/>
        <end position="129"/>
    </location>
    <ligand>
        <name>2-[(2R,5Z)-2-carboxy-4-methylthiazol-5(2H)-ylidene]ethyl phosphate</name>
        <dbReference type="ChEBI" id="CHEBI:62899"/>
    </ligand>
</feature>
<dbReference type="Proteomes" id="UP001163104">
    <property type="component" value="Chromosome"/>
</dbReference>
<comment type="similarity">
    <text evidence="9">Belongs to the thiamine-phosphate synthase family.</text>
</comment>
<evidence type="ECO:0000256" key="8">
    <source>
        <dbReference type="ARBA" id="ARBA00047883"/>
    </source>
</evidence>
<dbReference type="GO" id="GO:0005737">
    <property type="term" value="C:cytoplasm"/>
    <property type="evidence" value="ECO:0007669"/>
    <property type="project" value="TreeGrafter"/>
</dbReference>
<comment type="pathway">
    <text evidence="1 9">Cofactor biosynthesis; thiamine diphosphate biosynthesis; thiamine phosphate from 4-amino-2-methyl-5-diphosphomethylpyrimidine and 4-methyl-5-(2-phosphoethyl)-thiazole: step 1/1.</text>
</comment>
<evidence type="ECO:0000256" key="4">
    <source>
        <dbReference type="ARBA" id="ARBA00022842"/>
    </source>
</evidence>
<evidence type="ECO:0000256" key="1">
    <source>
        <dbReference type="ARBA" id="ARBA00005165"/>
    </source>
</evidence>
<dbReference type="GO" id="GO:0000287">
    <property type="term" value="F:magnesium ion binding"/>
    <property type="evidence" value="ECO:0007669"/>
    <property type="project" value="UniProtKB-UniRule"/>
</dbReference>
<dbReference type="PANTHER" id="PTHR20857">
    <property type="entry name" value="THIAMINE-PHOSPHATE PYROPHOSPHORYLASE"/>
    <property type="match status" value="1"/>
</dbReference>
<dbReference type="SUPFAM" id="SSF51391">
    <property type="entry name" value="Thiamin phosphate synthase"/>
    <property type="match status" value="1"/>
</dbReference>
<comment type="caution">
    <text evidence="9">Lacks conserved residue(s) required for the propagation of feature annotation.</text>
</comment>
<feature type="binding site" evidence="9">
    <location>
        <position position="130"/>
    </location>
    <ligand>
        <name>4-amino-2-methyl-5-(diphosphooxymethyl)pyrimidine</name>
        <dbReference type="ChEBI" id="CHEBI:57841"/>
    </ligand>
</feature>
<keyword evidence="5 9" id="KW-0784">Thiamine biosynthesis</keyword>
<evidence type="ECO:0000256" key="3">
    <source>
        <dbReference type="ARBA" id="ARBA00022723"/>
    </source>
</evidence>
<evidence type="ECO:0000256" key="9">
    <source>
        <dbReference type="HAMAP-Rule" id="MF_00097"/>
    </source>
</evidence>
<proteinExistence type="inferred from homology"/>
<keyword evidence="3 9" id="KW-0479">Metal-binding</keyword>
<evidence type="ECO:0000256" key="2">
    <source>
        <dbReference type="ARBA" id="ARBA00022679"/>
    </source>
</evidence>
<evidence type="ECO:0000259" key="10">
    <source>
        <dbReference type="Pfam" id="PF02581"/>
    </source>
</evidence>
<comment type="catalytic activity">
    <reaction evidence="7 9">
        <text>2-(2-carboxy-4-methylthiazol-5-yl)ethyl phosphate + 4-amino-2-methyl-5-(diphosphooxymethyl)pyrimidine + 2 H(+) = thiamine phosphate + CO2 + diphosphate</text>
        <dbReference type="Rhea" id="RHEA:47848"/>
        <dbReference type="ChEBI" id="CHEBI:15378"/>
        <dbReference type="ChEBI" id="CHEBI:16526"/>
        <dbReference type="ChEBI" id="CHEBI:33019"/>
        <dbReference type="ChEBI" id="CHEBI:37575"/>
        <dbReference type="ChEBI" id="CHEBI:57841"/>
        <dbReference type="ChEBI" id="CHEBI:62890"/>
        <dbReference type="EC" id="2.5.1.3"/>
    </reaction>
</comment>
<dbReference type="EMBL" id="CP107027">
    <property type="protein sequence ID" value="UYG97627.1"/>
    <property type="molecule type" value="Genomic_DNA"/>
</dbReference>
<comment type="function">
    <text evidence="9">Condenses 4-methyl-5-(beta-hydroxyethyl)thiazole monophosphate (THZ-P) and 2-methyl-4-amino-5-hydroxymethyl pyrimidine pyrophosphate (HMP-PP) to form thiamine monophosphate (TMP).</text>
</comment>
<dbReference type="InterPro" id="IPR036206">
    <property type="entry name" value="ThiamineP_synth_sf"/>
</dbReference>
<dbReference type="EC" id="2.5.1.3" evidence="9"/>
<dbReference type="Pfam" id="PF02581">
    <property type="entry name" value="TMP-TENI"/>
    <property type="match status" value="1"/>
</dbReference>
<feature type="binding site" evidence="9">
    <location>
        <position position="101"/>
    </location>
    <ligand>
        <name>4-amino-2-methyl-5-(diphosphooxymethyl)pyrimidine</name>
        <dbReference type="ChEBI" id="CHEBI:57841"/>
    </ligand>
</feature>
<dbReference type="NCBIfam" id="NF005819">
    <property type="entry name" value="PRK07695.1"/>
    <property type="match status" value="1"/>
</dbReference>
<reference evidence="11" key="1">
    <citation type="submission" date="2022-10" db="EMBL/GenBank/DDBJ databases">
        <title>Mechanism of multi-heavy metal repair in Cytobacillus Firmus M7.</title>
        <authorList>
            <person name="Li X."/>
            <person name="Yu C."/>
        </authorList>
    </citation>
    <scope>NUCLEOTIDE SEQUENCE</scope>
    <source>
        <strain evidence="11">M7</strain>
    </source>
</reference>